<accession>A0A2P2QXG0</accession>
<dbReference type="AlphaFoldDB" id="A0A2P2QXG0"/>
<name>A0A2P2QXG0_RHIMU</name>
<organism evidence="1">
    <name type="scientific">Rhizophora mucronata</name>
    <name type="common">Asiatic mangrove</name>
    <dbReference type="NCBI Taxonomy" id="61149"/>
    <lineage>
        <taxon>Eukaryota</taxon>
        <taxon>Viridiplantae</taxon>
        <taxon>Streptophyta</taxon>
        <taxon>Embryophyta</taxon>
        <taxon>Tracheophyta</taxon>
        <taxon>Spermatophyta</taxon>
        <taxon>Magnoliopsida</taxon>
        <taxon>eudicotyledons</taxon>
        <taxon>Gunneridae</taxon>
        <taxon>Pentapetalae</taxon>
        <taxon>rosids</taxon>
        <taxon>fabids</taxon>
        <taxon>Malpighiales</taxon>
        <taxon>Rhizophoraceae</taxon>
        <taxon>Rhizophora</taxon>
    </lineage>
</organism>
<reference evidence="1" key="1">
    <citation type="submission" date="2018-02" db="EMBL/GenBank/DDBJ databases">
        <title>Rhizophora mucronata_Transcriptome.</title>
        <authorList>
            <person name="Meera S.P."/>
            <person name="Sreeshan A."/>
            <person name="Augustine A."/>
        </authorList>
    </citation>
    <scope>NUCLEOTIDE SEQUENCE</scope>
    <source>
        <tissue evidence="1">Leaf</tissue>
    </source>
</reference>
<dbReference type="EMBL" id="GGEC01091153">
    <property type="protein sequence ID" value="MBX71637.1"/>
    <property type="molecule type" value="Transcribed_RNA"/>
</dbReference>
<proteinExistence type="predicted"/>
<sequence>MVEVEVIIGGGEALVGAKPVQPVGSGLAGPDRAQHLGELRLERKTMRDPQNCPNQKPVQTDQTAQTANVVRGIRLLVSPSTLSELCYL</sequence>
<protein>
    <submittedName>
        <fullName evidence="1">Uncharacterized protein LOC101313650</fullName>
    </submittedName>
</protein>
<evidence type="ECO:0000313" key="1">
    <source>
        <dbReference type="EMBL" id="MBX71637.1"/>
    </source>
</evidence>